<feature type="transmembrane region" description="Helical" evidence="7">
    <location>
        <begin position="253"/>
        <end position="274"/>
    </location>
</feature>
<feature type="region of interest" description="Disordered" evidence="6">
    <location>
        <begin position="348"/>
        <end position="380"/>
    </location>
</feature>
<dbReference type="PANTHER" id="PTHR33048:SF160">
    <property type="entry name" value="SAT4 FAMILY MEMBRANE PROTEIN"/>
    <property type="match status" value="1"/>
</dbReference>
<keyword evidence="3 7" id="KW-1133">Transmembrane helix</keyword>
<evidence type="ECO:0000256" key="4">
    <source>
        <dbReference type="ARBA" id="ARBA00023136"/>
    </source>
</evidence>
<comment type="caution">
    <text evidence="9">The sequence shown here is derived from an EMBL/GenBank/DDBJ whole genome shotgun (WGS) entry which is preliminary data.</text>
</comment>
<evidence type="ECO:0000256" key="3">
    <source>
        <dbReference type="ARBA" id="ARBA00022989"/>
    </source>
</evidence>
<evidence type="ECO:0000313" key="9">
    <source>
        <dbReference type="EMBL" id="KAF2258583.1"/>
    </source>
</evidence>
<dbReference type="AlphaFoldDB" id="A0A9P4MYJ8"/>
<dbReference type="OrthoDB" id="5283415at2759"/>
<feature type="transmembrane region" description="Helical" evidence="7">
    <location>
        <begin position="42"/>
        <end position="62"/>
    </location>
</feature>
<evidence type="ECO:0000313" key="10">
    <source>
        <dbReference type="Proteomes" id="UP000800093"/>
    </source>
</evidence>
<keyword evidence="4 7" id="KW-0472">Membrane</keyword>
<accession>A0A9P4MYJ8</accession>
<evidence type="ECO:0000259" key="8">
    <source>
        <dbReference type="Pfam" id="PF20684"/>
    </source>
</evidence>
<feature type="domain" description="Rhodopsin" evidence="8">
    <location>
        <begin position="26"/>
        <end position="279"/>
    </location>
</feature>
<dbReference type="Proteomes" id="UP000800093">
    <property type="component" value="Unassembled WGS sequence"/>
</dbReference>
<gene>
    <name evidence="9" type="ORF">CC78DRAFT_621680</name>
</gene>
<dbReference type="PANTHER" id="PTHR33048">
    <property type="entry name" value="PTH11-LIKE INTEGRAL MEMBRANE PROTEIN (AFU_ORTHOLOGUE AFUA_5G11245)"/>
    <property type="match status" value="1"/>
</dbReference>
<name>A0A9P4MYJ8_9PLEO</name>
<sequence>MVESRQTEALALICLFPALAAIFVSARTCSRYLGRNFGWDDWLIYISLLLLLGETISTYKFVVLSHTGYHAYDVPKQTPQQQVQALKWSFAVQMFYHPMMGAIRASIIMFLFRVKDNRIHILLSLHIVFWINIGYMVSTTLVNIFQCTPVHYAYMRPIEDQELDANGNVIKHGKCIHSLSFILASCALSIIMDLIIIPIPMAMVWNLQMRKKTKIAVVVIMSMGWVATAVSVGRFVVYYYRFSPTQTDRTYDIGLVISIAEPAVGIVAACAPALKVLIRNLMPRYFTEDEGTYTTQSPTQPKSQHQRSYSFQVMGKEVARDGIEGLSREEALYGMRPLDNLDSREHFTNAAAPGPIRTRSMRTGQSEADEAVPTHFLNHE</sequence>
<comment type="subcellular location">
    <subcellularLocation>
        <location evidence="1">Membrane</location>
        <topology evidence="1">Multi-pass membrane protein</topology>
    </subcellularLocation>
</comment>
<evidence type="ECO:0000256" key="6">
    <source>
        <dbReference type="SAM" id="MobiDB-lite"/>
    </source>
</evidence>
<proteinExistence type="inferred from homology"/>
<dbReference type="InterPro" id="IPR052337">
    <property type="entry name" value="SAT4-like"/>
</dbReference>
<dbReference type="InterPro" id="IPR049326">
    <property type="entry name" value="Rhodopsin_dom_fungi"/>
</dbReference>
<feature type="transmembrane region" description="Helical" evidence="7">
    <location>
        <begin position="215"/>
        <end position="241"/>
    </location>
</feature>
<keyword evidence="10" id="KW-1185">Reference proteome</keyword>
<evidence type="ECO:0000256" key="7">
    <source>
        <dbReference type="SAM" id="Phobius"/>
    </source>
</evidence>
<feature type="transmembrane region" description="Helical" evidence="7">
    <location>
        <begin position="181"/>
        <end position="203"/>
    </location>
</feature>
<evidence type="ECO:0000256" key="2">
    <source>
        <dbReference type="ARBA" id="ARBA00022692"/>
    </source>
</evidence>
<evidence type="ECO:0000256" key="1">
    <source>
        <dbReference type="ARBA" id="ARBA00004141"/>
    </source>
</evidence>
<dbReference type="GO" id="GO:0016020">
    <property type="term" value="C:membrane"/>
    <property type="evidence" value="ECO:0007669"/>
    <property type="project" value="UniProtKB-SubCell"/>
</dbReference>
<dbReference type="EMBL" id="ML986755">
    <property type="protein sequence ID" value="KAF2258583.1"/>
    <property type="molecule type" value="Genomic_DNA"/>
</dbReference>
<comment type="similarity">
    <text evidence="5">Belongs to the SAT4 family.</text>
</comment>
<evidence type="ECO:0000256" key="5">
    <source>
        <dbReference type="ARBA" id="ARBA00038359"/>
    </source>
</evidence>
<dbReference type="Pfam" id="PF20684">
    <property type="entry name" value="Fung_rhodopsin"/>
    <property type="match status" value="1"/>
</dbReference>
<feature type="transmembrane region" description="Helical" evidence="7">
    <location>
        <begin position="119"/>
        <end position="145"/>
    </location>
</feature>
<organism evidence="9 10">
    <name type="scientific">Lojkania enalia</name>
    <dbReference type="NCBI Taxonomy" id="147567"/>
    <lineage>
        <taxon>Eukaryota</taxon>
        <taxon>Fungi</taxon>
        <taxon>Dikarya</taxon>
        <taxon>Ascomycota</taxon>
        <taxon>Pezizomycotina</taxon>
        <taxon>Dothideomycetes</taxon>
        <taxon>Pleosporomycetidae</taxon>
        <taxon>Pleosporales</taxon>
        <taxon>Pleosporales incertae sedis</taxon>
        <taxon>Lojkania</taxon>
    </lineage>
</organism>
<keyword evidence="2 7" id="KW-0812">Transmembrane</keyword>
<protein>
    <recommendedName>
        <fullName evidence="8">Rhodopsin domain-containing protein</fullName>
    </recommendedName>
</protein>
<reference evidence="10" key="1">
    <citation type="journal article" date="2020" name="Stud. Mycol.">
        <title>101 Dothideomycetes genomes: A test case for predicting lifestyles and emergence of pathogens.</title>
        <authorList>
            <person name="Haridas S."/>
            <person name="Albert R."/>
            <person name="Binder M."/>
            <person name="Bloem J."/>
            <person name="LaButti K."/>
            <person name="Salamov A."/>
            <person name="Andreopoulos B."/>
            <person name="Baker S."/>
            <person name="Barry K."/>
            <person name="Bills G."/>
            <person name="Bluhm B."/>
            <person name="Cannon C."/>
            <person name="Castanera R."/>
            <person name="Culley D."/>
            <person name="Daum C."/>
            <person name="Ezra D."/>
            <person name="Gonzalez J."/>
            <person name="Henrissat B."/>
            <person name="Kuo A."/>
            <person name="Liang C."/>
            <person name="Lipzen A."/>
            <person name="Lutzoni F."/>
            <person name="Magnuson J."/>
            <person name="Mondo S."/>
            <person name="Nolan M."/>
            <person name="Ohm R."/>
            <person name="Pangilinan J."/>
            <person name="Park H.-J."/>
            <person name="Ramirez L."/>
            <person name="Alfaro M."/>
            <person name="Sun H."/>
            <person name="Tritt A."/>
            <person name="Yoshinaga Y."/>
            <person name="Zwiers L.-H."/>
            <person name="Turgeon B."/>
            <person name="Goodwin S."/>
            <person name="Spatafora J."/>
            <person name="Crous P."/>
            <person name="Grigoriev I."/>
        </authorList>
    </citation>
    <scope>NUCLEOTIDE SEQUENCE [LARGE SCALE GENOMIC DNA]</scope>
    <source>
        <strain evidence="10">CBS 304.66</strain>
    </source>
</reference>